<gene>
    <name evidence="1" type="ORF">PHIM7_67</name>
</gene>
<accession>A0A0F6WBI3</accession>
<dbReference type="EMBL" id="KR052480">
    <property type="protein sequence ID" value="AKF12615.1"/>
    <property type="molecule type" value="Genomic_DNA"/>
</dbReference>
<protein>
    <submittedName>
        <fullName evidence="1">Uncharacterized protein</fullName>
    </submittedName>
</protein>
<reference evidence="1 2" key="1">
    <citation type="submission" date="2015-04" db="EMBL/GenBank/DDBJ databases">
        <authorList>
            <person name="Schouten J.T."/>
            <person name="Crockett J.T."/>
            <person name="Hodson T.S."/>
            <person name="Hyde J.R."/>
            <person name="Smith T.A."/>
            <person name="Merrill B.D."/>
            <person name="Crook M.B."/>
            <person name="Griffitts J.S."/>
            <person name="Burnett S.H."/>
            <person name="Grose J.H."/>
            <person name="Breakwell D.P."/>
        </authorList>
    </citation>
    <scope>NUCLEOTIDE SEQUENCE [LARGE SCALE GENOMIC DNA]</scope>
</reference>
<keyword evidence="2" id="KW-1185">Reference proteome</keyword>
<evidence type="ECO:0000313" key="1">
    <source>
        <dbReference type="EMBL" id="AKF12615.1"/>
    </source>
</evidence>
<proteinExistence type="predicted"/>
<dbReference type="Proteomes" id="UP000221947">
    <property type="component" value="Segment"/>
</dbReference>
<name>A0A0F6WBI3_9CAUD</name>
<organism evidence="1 2">
    <name type="scientific">Sinorhizobium phage phiM7</name>
    <dbReference type="NCBI Taxonomy" id="1647403"/>
    <lineage>
        <taxon>Viruses</taxon>
        <taxon>Duplodnaviria</taxon>
        <taxon>Heunggongvirae</taxon>
        <taxon>Uroviricota</taxon>
        <taxon>Caudoviricetes</taxon>
        <taxon>Emdodecavirus</taxon>
        <taxon>Emdodecavirus M7</taxon>
    </lineage>
</organism>
<sequence length="67" mass="8036">MEIETQTFFVVRRKKDGWYFSDNGLVHDPMHADRYDDFNKAFADHIYDLDEVVEVTLHLSLQVKNFK</sequence>
<evidence type="ECO:0000313" key="2">
    <source>
        <dbReference type="Proteomes" id="UP000221947"/>
    </source>
</evidence>